<dbReference type="SMART" id="SM00471">
    <property type="entry name" value="HDc"/>
    <property type="match status" value="1"/>
</dbReference>
<proteinExistence type="inferred from homology"/>
<dbReference type="EMBL" id="FQNF01000020">
    <property type="protein sequence ID" value="SGZ39270.1"/>
    <property type="molecule type" value="Genomic_DNA"/>
</dbReference>
<dbReference type="InterPro" id="IPR039356">
    <property type="entry name" value="YfbR/HDDC2"/>
</dbReference>
<feature type="domain" description="HD/PDEase" evidence="13">
    <location>
        <begin position="60"/>
        <end position="179"/>
    </location>
</feature>
<comment type="subunit">
    <text evidence="7">Homodimer.</text>
</comment>
<dbReference type="InterPro" id="IPR003607">
    <property type="entry name" value="HD/PDEase_dom"/>
</dbReference>
<keyword evidence="15" id="KW-1185">Reference proteome</keyword>
<keyword evidence="12" id="KW-0170">Cobalt</keyword>
<dbReference type="Pfam" id="PF13023">
    <property type="entry name" value="HD_3"/>
    <property type="match status" value="1"/>
</dbReference>
<name>A0A1L0FI47_9ASCO</name>
<dbReference type="OrthoDB" id="10254258at2759"/>
<dbReference type="EC" id="3.1.3.89" evidence="8"/>
<evidence type="ECO:0000256" key="2">
    <source>
        <dbReference type="ARBA" id="ARBA00001936"/>
    </source>
</evidence>
<keyword evidence="11" id="KW-0460">Magnesium</keyword>
<keyword evidence="9" id="KW-0479">Metal-binding</keyword>
<evidence type="ECO:0000256" key="8">
    <source>
        <dbReference type="ARBA" id="ARBA00012964"/>
    </source>
</evidence>
<dbReference type="FunFam" id="1.10.3210.10:FF:000011">
    <property type="entry name" value="HD domain-containing protein 2"/>
    <property type="match status" value="1"/>
</dbReference>
<evidence type="ECO:0000256" key="12">
    <source>
        <dbReference type="ARBA" id="ARBA00023285"/>
    </source>
</evidence>
<gene>
    <name evidence="14" type="ORF">HGUI_01470</name>
</gene>
<dbReference type="Gene3D" id="1.10.3210.10">
    <property type="entry name" value="Hypothetical protein af1432"/>
    <property type="match status" value="1"/>
</dbReference>
<evidence type="ECO:0000256" key="9">
    <source>
        <dbReference type="ARBA" id="ARBA00022723"/>
    </source>
</evidence>
<dbReference type="InterPro" id="IPR006674">
    <property type="entry name" value="HD_domain"/>
</dbReference>
<comment type="cofactor">
    <cofactor evidence="4">
        <name>Mg(2+)</name>
        <dbReference type="ChEBI" id="CHEBI:18420"/>
    </cofactor>
</comment>
<evidence type="ECO:0000256" key="1">
    <source>
        <dbReference type="ARBA" id="ARBA00001638"/>
    </source>
</evidence>
<dbReference type="VEuPathDB" id="FungiDB:HGUI_01470"/>
<evidence type="ECO:0000256" key="5">
    <source>
        <dbReference type="ARBA" id="ARBA00004074"/>
    </source>
</evidence>
<keyword evidence="10" id="KW-0378">Hydrolase</keyword>
<evidence type="ECO:0000256" key="3">
    <source>
        <dbReference type="ARBA" id="ARBA00001941"/>
    </source>
</evidence>
<evidence type="ECO:0000256" key="10">
    <source>
        <dbReference type="ARBA" id="ARBA00022801"/>
    </source>
</evidence>
<dbReference type="GO" id="GO:0046872">
    <property type="term" value="F:metal ion binding"/>
    <property type="evidence" value="ECO:0007669"/>
    <property type="project" value="UniProtKB-KW"/>
</dbReference>
<evidence type="ECO:0000256" key="6">
    <source>
        <dbReference type="ARBA" id="ARBA00009999"/>
    </source>
</evidence>
<evidence type="ECO:0000313" key="15">
    <source>
        <dbReference type="Proteomes" id="UP000183365"/>
    </source>
</evidence>
<dbReference type="AlphaFoldDB" id="A0A1L0FI47"/>
<comment type="cofactor">
    <cofactor evidence="2">
        <name>Mn(2+)</name>
        <dbReference type="ChEBI" id="CHEBI:29035"/>
    </cofactor>
</comment>
<organism evidence="14 15">
    <name type="scientific">Hanseniaspora guilliermondii</name>
    <dbReference type="NCBI Taxonomy" id="56406"/>
    <lineage>
        <taxon>Eukaryota</taxon>
        <taxon>Fungi</taxon>
        <taxon>Dikarya</taxon>
        <taxon>Ascomycota</taxon>
        <taxon>Saccharomycotina</taxon>
        <taxon>Saccharomycetes</taxon>
        <taxon>Saccharomycodales</taxon>
        <taxon>Saccharomycodaceae</taxon>
        <taxon>Hanseniaspora</taxon>
    </lineage>
</organism>
<dbReference type="PANTHER" id="PTHR11845:SF13">
    <property type="entry name" value="5'-DEOXYNUCLEOTIDASE HDDC2"/>
    <property type="match status" value="1"/>
</dbReference>
<accession>A0A1L0FI47</accession>
<evidence type="ECO:0000256" key="4">
    <source>
        <dbReference type="ARBA" id="ARBA00001946"/>
    </source>
</evidence>
<dbReference type="PANTHER" id="PTHR11845">
    <property type="entry name" value="5'-DEOXYNUCLEOTIDASE HDDC2"/>
    <property type="match status" value="1"/>
</dbReference>
<comment type="catalytic activity">
    <reaction evidence="1">
        <text>a 2'-deoxyribonucleoside 5'-phosphate + H2O = a 2'-deoxyribonucleoside + phosphate</text>
        <dbReference type="Rhea" id="RHEA:36167"/>
        <dbReference type="ChEBI" id="CHEBI:15377"/>
        <dbReference type="ChEBI" id="CHEBI:18274"/>
        <dbReference type="ChEBI" id="CHEBI:43474"/>
        <dbReference type="ChEBI" id="CHEBI:65317"/>
        <dbReference type="EC" id="3.1.3.89"/>
    </reaction>
</comment>
<dbReference type="GO" id="GO:0005737">
    <property type="term" value="C:cytoplasm"/>
    <property type="evidence" value="ECO:0007669"/>
    <property type="project" value="TreeGrafter"/>
</dbReference>
<reference evidence="15" key="1">
    <citation type="submission" date="2016-11" db="EMBL/GenBank/DDBJ databases">
        <authorList>
            <person name="Guldener U."/>
        </authorList>
    </citation>
    <scope>NUCLEOTIDE SEQUENCE [LARGE SCALE GENOMIC DNA]</scope>
</reference>
<evidence type="ECO:0000313" key="14">
    <source>
        <dbReference type="EMBL" id="SGZ39270.1"/>
    </source>
</evidence>
<evidence type="ECO:0000256" key="11">
    <source>
        <dbReference type="ARBA" id="ARBA00022842"/>
    </source>
</evidence>
<comment type="cofactor">
    <cofactor evidence="3">
        <name>Co(2+)</name>
        <dbReference type="ChEBI" id="CHEBI:48828"/>
    </cofactor>
</comment>
<dbReference type="GO" id="GO:0009159">
    <property type="term" value="P:deoxyribonucleoside monophosphate catabolic process"/>
    <property type="evidence" value="ECO:0007669"/>
    <property type="project" value="UniProtKB-ARBA"/>
</dbReference>
<comment type="similarity">
    <text evidence="6">Belongs to the HDDC2 family.</text>
</comment>
<evidence type="ECO:0000256" key="7">
    <source>
        <dbReference type="ARBA" id="ARBA00011738"/>
    </source>
</evidence>
<comment type="function">
    <text evidence="5">Catalyzes the dephosphorylation of the nucleoside 5'-monophosphates deoxyadenosine monophosphate (dAMP), deoxycytidine monophosphate (dCMP), deoxyguanosine monophosphate (dGMP) and deoxythymidine monophosphate (dTMP).</text>
</comment>
<evidence type="ECO:0000259" key="13">
    <source>
        <dbReference type="SMART" id="SM00471"/>
    </source>
</evidence>
<protein>
    <recommendedName>
        <fullName evidence="8">5'-deoxynucleotidase</fullName>
        <ecNumber evidence="8">3.1.3.89</ecNumber>
    </recommendedName>
</protein>
<dbReference type="GO" id="GO:0002953">
    <property type="term" value="F:5'-deoxynucleotidase activity"/>
    <property type="evidence" value="ECO:0007669"/>
    <property type="project" value="UniProtKB-EC"/>
</dbReference>
<sequence>MSTTNKWLPQDHVSSSLKKVFIENASRELTPSRQMLYVFHIVEALKYQRRTGWVDRGIEDCESISDHLFRITFMSQFLKTPGLDISKCFSIALAHDVAEAIVGDITPTDTKVDKAEKSYREKATIEYLANLIKPYNEKAALKLQEDWNAYEYQTCIEAKYVKDLDKYELLVQTLEYEKRHPEVDVEEFWGALNLIKTDEVKGWAKELIQEREDHRMSK</sequence>
<dbReference type="Proteomes" id="UP000183365">
    <property type="component" value="Unassembled WGS sequence"/>
</dbReference>
<dbReference type="SUPFAM" id="SSF109604">
    <property type="entry name" value="HD-domain/PDEase-like"/>
    <property type="match status" value="1"/>
</dbReference>